<evidence type="ECO:0008006" key="4">
    <source>
        <dbReference type="Google" id="ProtNLM"/>
    </source>
</evidence>
<dbReference type="PANTHER" id="PTHR12393:SF6">
    <property type="entry name" value="SPHINGOMYELIN PHOSPHODIESTERASE 2"/>
    <property type="match status" value="1"/>
</dbReference>
<keyword evidence="3" id="KW-1185">Reference proteome</keyword>
<dbReference type="Proteomes" id="UP000006906">
    <property type="component" value="Chromosome 10"/>
</dbReference>
<dbReference type="OrthoDB" id="63514at2759"/>
<dbReference type="AlphaFoldDB" id="A0A2K3DB27"/>
<dbReference type="PANTHER" id="PTHR12393">
    <property type="entry name" value="SPHINGOMYELIN PHOSPHODIESTERASE RELATED"/>
    <property type="match status" value="1"/>
</dbReference>
<dbReference type="GO" id="GO:0071944">
    <property type="term" value="C:cell periphery"/>
    <property type="evidence" value="ECO:0000318"/>
    <property type="project" value="GO_Central"/>
</dbReference>
<dbReference type="EMBL" id="CM008971">
    <property type="protein sequence ID" value="PNW77737.1"/>
    <property type="molecule type" value="Genomic_DNA"/>
</dbReference>
<dbReference type="GO" id="GO:0005783">
    <property type="term" value="C:endoplasmic reticulum"/>
    <property type="evidence" value="ECO:0000318"/>
    <property type="project" value="GO_Central"/>
</dbReference>
<feature type="region of interest" description="Disordered" evidence="1">
    <location>
        <begin position="106"/>
        <end position="134"/>
    </location>
</feature>
<accession>A0A2K3DB27</accession>
<feature type="compositionally biased region" description="Low complexity" evidence="1">
    <location>
        <begin position="106"/>
        <end position="119"/>
    </location>
</feature>
<protein>
    <recommendedName>
        <fullName evidence="4">Ankyrin repeat domain-containing protein</fullName>
    </recommendedName>
</protein>
<reference evidence="2 3" key="1">
    <citation type="journal article" date="2007" name="Science">
        <title>The Chlamydomonas genome reveals the evolution of key animal and plant functions.</title>
        <authorList>
            <person name="Merchant S.S."/>
            <person name="Prochnik S.E."/>
            <person name="Vallon O."/>
            <person name="Harris E.H."/>
            <person name="Karpowicz S.J."/>
            <person name="Witman G.B."/>
            <person name="Terry A."/>
            <person name="Salamov A."/>
            <person name="Fritz-Laylin L.K."/>
            <person name="Marechal-Drouard L."/>
            <person name="Marshall W.F."/>
            <person name="Qu L.H."/>
            <person name="Nelson D.R."/>
            <person name="Sanderfoot A.A."/>
            <person name="Spalding M.H."/>
            <person name="Kapitonov V.V."/>
            <person name="Ren Q."/>
            <person name="Ferris P."/>
            <person name="Lindquist E."/>
            <person name="Shapiro H."/>
            <person name="Lucas S.M."/>
            <person name="Grimwood J."/>
            <person name="Schmutz J."/>
            <person name="Cardol P."/>
            <person name="Cerutti H."/>
            <person name="Chanfreau G."/>
            <person name="Chen C.L."/>
            <person name="Cognat V."/>
            <person name="Croft M.T."/>
            <person name="Dent R."/>
            <person name="Dutcher S."/>
            <person name="Fernandez E."/>
            <person name="Fukuzawa H."/>
            <person name="Gonzalez-Ballester D."/>
            <person name="Gonzalez-Halphen D."/>
            <person name="Hallmann A."/>
            <person name="Hanikenne M."/>
            <person name="Hippler M."/>
            <person name="Inwood W."/>
            <person name="Jabbari K."/>
            <person name="Kalanon M."/>
            <person name="Kuras R."/>
            <person name="Lefebvre P.A."/>
            <person name="Lemaire S.D."/>
            <person name="Lobanov A.V."/>
            <person name="Lohr M."/>
            <person name="Manuell A."/>
            <person name="Meier I."/>
            <person name="Mets L."/>
            <person name="Mittag M."/>
            <person name="Mittelmeier T."/>
            <person name="Moroney J.V."/>
            <person name="Moseley J."/>
            <person name="Napoli C."/>
            <person name="Nedelcu A.M."/>
            <person name="Niyogi K."/>
            <person name="Novoselov S.V."/>
            <person name="Paulsen I.T."/>
            <person name="Pazour G."/>
            <person name="Purton S."/>
            <person name="Ral J.P."/>
            <person name="Riano-Pachon D.M."/>
            <person name="Riekhof W."/>
            <person name="Rymarquis L."/>
            <person name="Schroda M."/>
            <person name="Stern D."/>
            <person name="Umen J."/>
            <person name="Willows R."/>
            <person name="Wilson N."/>
            <person name="Zimmer S.L."/>
            <person name="Allmer J."/>
            <person name="Balk J."/>
            <person name="Bisova K."/>
            <person name="Chen C.J."/>
            <person name="Elias M."/>
            <person name="Gendler K."/>
            <person name="Hauser C."/>
            <person name="Lamb M.R."/>
            <person name="Ledford H."/>
            <person name="Long J.C."/>
            <person name="Minagawa J."/>
            <person name="Page M.D."/>
            <person name="Pan J."/>
            <person name="Pootakham W."/>
            <person name="Roje S."/>
            <person name="Rose A."/>
            <person name="Stahlberg E."/>
            <person name="Terauchi A.M."/>
            <person name="Yang P."/>
            <person name="Ball S."/>
            <person name="Bowler C."/>
            <person name="Dieckmann C.L."/>
            <person name="Gladyshev V.N."/>
            <person name="Green P."/>
            <person name="Jorgensen R."/>
            <person name="Mayfield S."/>
            <person name="Mueller-Roeber B."/>
            <person name="Rajamani S."/>
            <person name="Sayre R.T."/>
            <person name="Brokstein P."/>
            <person name="Dubchak I."/>
            <person name="Goodstein D."/>
            <person name="Hornick L."/>
            <person name="Huang Y.W."/>
            <person name="Jhaveri J."/>
            <person name="Luo Y."/>
            <person name="Martinez D."/>
            <person name="Ngau W.C."/>
            <person name="Otillar B."/>
            <person name="Poliakov A."/>
            <person name="Porter A."/>
            <person name="Szajkowski L."/>
            <person name="Werner G."/>
            <person name="Zhou K."/>
            <person name="Grigoriev I.V."/>
            <person name="Rokhsar D.S."/>
            <person name="Grossman A.R."/>
        </authorList>
    </citation>
    <scope>NUCLEOTIDE SEQUENCE [LARGE SCALE GENOMIC DNA]</scope>
    <source>
        <strain evidence="3">CC-503</strain>
    </source>
</reference>
<sequence>MDLAAAANRPQILGWLRSQNCPWGGLSGVGATVTPDTVTWLTHAGCPLQPVRLLKDAAAGGNDALVAWLVRDGGLAATFIDEGVVAAARGGHVGILDSLLARRQQQLQPQTLGQPQHQQPRLHDGGRMAEGDGLVGGGDSSSSFTRVGELLAAAAEGCGLEVLQRLHATFVGQPDQVCATWRGETVAAAAGSATPDWAAKLEWLMSLGYPISSSSSSSCSCPAANRAASRPDALCRLAWLHAHGCEPHADPSVAVEAACAGRLDALQWLLQPPPPPTSPELAAGSAAASAVVAGGVPCCSSQRPPSSVAAPPLRLGQAHMLQLAERGCGPEVWALVLGGGGTHGSRRGHPADQQVAAVTEELLIAGASCGNVRGVTWLLHFAGAAAGPAAAAAPGDGLLTAALFAAAAGSGSIELLEALWARGCPSDPRAYLHAAEAGSVACLDWLAAHGCPMGNTLEPGQVAARAADLPALQALVRLGFTADLGCASRAAQRCMYPPLLMWVLRQRGGCRGCAGSGGGRGGCLSDYCCEEASSPKAAAAAGAPASRRGRKVAGKAGRRESGKHAPAEAGAESELLKGSRLDRHTVPVVRVGGCGAPGAEGVGKGLIESLWRRLVGMWSAV</sequence>
<feature type="region of interest" description="Disordered" evidence="1">
    <location>
        <begin position="539"/>
        <end position="572"/>
    </location>
</feature>
<evidence type="ECO:0000313" key="3">
    <source>
        <dbReference type="Proteomes" id="UP000006906"/>
    </source>
</evidence>
<dbReference type="GeneID" id="5724049"/>
<organism evidence="2 3">
    <name type="scientific">Chlamydomonas reinhardtii</name>
    <name type="common">Chlamydomonas smithii</name>
    <dbReference type="NCBI Taxonomy" id="3055"/>
    <lineage>
        <taxon>Eukaryota</taxon>
        <taxon>Viridiplantae</taxon>
        <taxon>Chlorophyta</taxon>
        <taxon>core chlorophytes</taxon>
        <taxon>Chlorophyceae</taxon>
        <taxon>CS clade</taxon>
        <taxon>Chlamydomonadales</taxon>
        <taxon>Chlamydomonadaceae</taxon>
        <taxon>Chlamydomonas</taxon>
    </lineage>
</organism>
<evidence type="ECO:0000313" key="2">
    <source>
        <dbReference type="EMBL" id="PNW77737.1"/>
    </source>
</evidence>
<proteinExistence type="predicted"/>
<feature type="compositionally biased region" description="Basic and acidic residues" evidence="1">
    <location>
        <begin position="121"/>
        <end position="130"/>
    </location>
</feature>
<name>A0A2K3DB27_CHLRE</name>
<dbReference type="KEGG" id="cre:CHLRE_10g449450v5"/>
<dbReference type="GO" id="GO:0016020">
    <property type="term" value="C:membrane"/>
    <property type="evidence" value="ECO:0000318"/>
    <property type="project" value="GO_Central"/>
</dbReference>
<evidence type="ECO:0000256" key="1">
    <source>
        <dbReference type="SAM" id="MobiDB-lite"/>
    </source>
</evidence>
<dbReference type="RefSeq" id="XP_042920339.1">
    <property type="nucleotide sequence ID" value="XM_043066942.1"/>
</dbReference>
<dbReference type="GO" id="GO:0030149">
    <property type="term" value="P:sphingolipid catabolic process"/>
    <property type="evidence" value="ECO:0000318"/>
    <property type="project" value="GO_Central"/>
</dbReference>
<gene>
    <name evidence="2" type="ORF">CHLRE_10g449450v5</name>
</gene>
<feature type="compositionally biased region" description="Basic and acidic residues" evidence="1">
    <location>
        <begin position="557"/>
        <end position="566"/>
    </location>
</feature>
<dbReference type="GO" id="GO:0046513">
    <property type="term" value="P:ceramide biosynthetic process"/>
    <property type="evidence" value="ECO:0000318"/>
    <property type="project" value="GO_Central"/>
</dbReference>
<dbReference type="GO" id="GO:0004620">
    <property type="term" value="F:phospholipase activity"/>
    <property type="evidence" value="ECO:0000318"/>
    <property type="project" value="GO_Central"/>
</dbReference>
<dbReference type="InParanoid" id="A0A2K3DB27"/>
<dbReference type="Gramene" id="PNW77737">
    <property type="protein sequence ID" value="PNW77737"/>
    <property type="gene ID" value="CHLRE_10g449450v5"/>
</dbReference>